<evidence type="ECO:0000259" key="1">
    <source>
        <dbReference type="Pfam" id="PF13649"/>
    </source>
</evidence>
<feature type="domain" description="Methyltransferase" evidence="1">
    <location>
        <begin position="58"/>
        <end position="155"/>
    </location>
</feature>
<dbReference type="Gene3D" id="3.40.50.150">
    <property type="entry name" value="Vaccinia Virus protein VP39"/>
    <property type="match status" value="1"/>
</dbReference>
<dbReference type="InterPro" id="IPR041698">
    <property type="entry name" value="Methyltransf_25"/>
</dbReference>
<proteinExistence type="predicted"/>
<keyword evidence="2" id="KW-0808">Transferase</keyword>
<dbReference type="Proteomes" id="UP000578686">
    <property type="component" value="Unassembled WGS sequence"/>
</dbReference>
<dbReference type="RefSeq" id="WP_167967322.1">
    <property type="nucleotide sequence ID" value="NZ_BHZG01000009.1"/>
</dbReference>
<evidence type="ECO:0000313" key="3">
    <source>
        <dbReference type="Proteomes" id="UP000578686"/>
    </source>
</evidence>
<dbReference type="GO" id="GO:0032259">
    <property type="term" value="P:methylation"/>
    <property type="evidence" value="ECO:0007669"/>
    <property type="project" value="UniProtKB-KW"/>
</dbReference>
<dbReference type="AlphaFoldDB" id="A0A7X6CWU8"/>
<name>A0A7X6CWU8_9ACTN</name>
<dbReference type="PANTHER" id="PTHR43591:SF110">
    <property type="entry name" value="RHODANESE DOMAIN-CONTAINING PROTEIN"/>
    <property type="match status" value="1"/>
</dbReference>
<keyword evidence="3" id="KW-1185">Reference proteome</keyword>
<sequence>MTQHGPHQPSAPDEEPWWITNYRGSAYVERYGSHDAATTERDVDFLVSRLGLRTGHTILDLCCAFARHTRELTRRGYGRTTGVDLSQDMLRHAAATAEAAGERLSLLHADVRDLPLDDGHADAALLLFNSFGFLDTPEEDLDVLREAHRVLRAGGRFAMDHFTPHPNTIAMGSRSVRSGNAHTAQDVTWDPVSRRLNRETTTTYGDGTTETSYSSVRLYTPDELTGMLQAAGFRIDAQLSGYDGRPLSADSSRHLVLAHRP</sequence>
<dbReference type="CDD" id="cd02440">
    <property type="entry name" value="AdoMet_MTases"/>
    <property type="match status" value="1"/>
</dbReference>
<dbReference type="EMBL" id="JAAVJD010000001">
    <property type="protein sequence ID" value="NJQ04017.1"/>
    <property type="molecule type" value="Genomic_DNA"/>
</dbReference>
<dbReference type="SUPFAM" id="SSF53335">
    <property type="entry name" value="S-adenosyl-L-methionine-dependent methyltransferases"/>
    <property type="match status" value="1"/>
</dbReference>
<reference evidence="2 3" key="1">
    <citation type="submission" date="2020-03" db="EMBL/GenBank/DDBJ databases">
        <title>Draft genome of Streptomyces sp. ventii, isolated from the Axial Seamount in the Pacific Ocean, and resequencing of the two type strains Streptomyces lonarensis strain NCL 716 and Streptomyces bohaiensis strain 11A07.</title>
        <authorList>
            <person name="Loughran R.M."/>
            <person name="Pfannmuller K.M."/>
            <person name="Wasson B.J."/>
            <person name="Deadmond M.C."/>
            <person name="Paddock B.E."/>
            <person name="Koyack M.J."/>
            <person name="Gallegos D.A."/>
            <person name="Mitchell E.A."/>
            <person name="Ushijima B."/>
            <person name="Saw J.H."/>
            <person name="Mcphail K.L."/>
            <person name="Videau P."/>
        </authorList>
    </citation>
    <scope>NUCLEOTIDE SEQUENCE [LARGE SCALE GENOMIC DNA]</scope>
    <source>
        <strain evidence="2 3">NCL716</strain>
    </source>
</reference>
<dbReference type="PANTHER" id="PTHR43591">
    <property type="entry name" value="METHYLTRANSFERASE"/>
    <property type="match status" value="1"/>
</dbReference>
<protein>
    <submittedName>
        <fullName evidence="2">Class I SAM-dependent methyltransferase</fullName>
    </submittedName>
</protein>
<organism evidence="2 3">
    <name type="scientific">Streptomyces lonarensis</name>
    <dbReference type="NCBI Taxonomy" id="700599"/>
    <lineage>
        <taxon>Bacteria</taxon>
        <taxon>Bacillati</taxon>
        <taxon>Actinomycetota</taxon>
        <taxon>Actinomycetes</taxon>
        <taxon>Kitasatosporales</taxon>
        <taxon>Streptomycetaceae</taxon>
        <taxon>Streptomyces</taxon>
    </lineage>
</organism>
<evidence type="ECO:0000313" key="2">
    <source>
        <dbReference type="EMBL" id="NJQ04017.1"/>
    </source>
</evidence>
<comment type="caution">
    <text evidence="2">The sequence shown here is derived from an EMBL/GenBank/DDBJ whole genome shotgun (WGS) entry which is preliminary data.</text>
</comment>
<dbReference type="Gene3D" id="2.20.25.110">
    <property type="entry name" value="S-adenosyl-L-methionine-dependent methyltransferases"/>
    <property type="match status" value="1"/>
</dbReference>
<accession>A0A7X6CWU8</accession>
<dbReference type="InterPro" id="IPR029063">
    <property type="entry name" value="SAM-dependent_MTases_sf"/>
</dbReference>
<gene>
    <name evidence="2" type="ORF">HCN56_00085</name>
</gene>
<keyword evidence="2" id="KW-0489">Methyltransferase</keyword>
<dbReference type="Pfam" id="PF13649">
    <property type="entry name" value="Methyltransf_25"/>
    <property type="match status" value="1"/>
</dbReference>
<dbReference type="GO" id="GO:0008168">
    <property type="term" value="F:methyltransferase activity"/>
    <property type="evidence" value="ECO:0007669"/>
    <property type="project" value="UniProtKB-KW"/>
</dbReference>